<organism evidence="1 2">
    <name type="scientific">Chryseobacterium scophthalmum</name>
    <dbReference type="NCBI Taxonomy" id="59733"/>
    <lineage>
        <taxon>Bacteria</taxon>
        <taxon>Pseudomonadati</taxon>
        <taxon>Bacteroidota</taxon>
        <taxon>Flavobacteriia</taxon>
        <taxon>Flavobacteriales</taxon>
        <taxon>Weeksellaceae</taxon>
        <taxon>Chryseobacterium group</taxon>
        <taxon>Chryseobacterium</taxon>
    </lineage>
</organism>
<dbReference type="PROSITE" id="PS51257">
    <property type="entry name" value="PROKAR_LIPOPROTEIN"/>
    <property type="match status" value="1"/>
</dbReference>
<gene>
    <name evidence="1" type="ORF">SAMN05421769_3927</name>
</gene>
<evidence type="ECO:0000313" key="2">
    <source>
        <dbReference type="Proteomes" id="UP000184782"/>
    </source>
</evidence>
<accession>A0A1N6IYT4</accession>
<keyword evidence="2" id="KW-1185">Reference proteome</keyword>
<reference evidence="2" key="1">
    <citation type="submission" date="2016-12" db="EMBL/GenBank/DDBJ databases">
        <authorList>
            <person name="Varghese N."/>
            <person name="Submissions S."/>
        </authorList>
    </citation>
    <scope>NUCLEOTIDE SEQUENCE [LARGE SCALE GENOMIC DNA]</scope>
    <source>
        <strain evidence="2">DSM 16779</strain>
    </source>
</reference>
<dbReference type="RefSeq" id="WP_074232081.1">
    <property type="nucleotide sequence ID" value="NZ_JBHLVB010000014.1"/>
</dbReference>
<proteinExistence type="predicted"/>
<name>A0A1N6IYT4_9FLAO</name>
<dbReference type="AlphaFoldDB" id="A0A1N6IYT4"/>
<protein>
    <recommendedName>
        <fullName evidence="3">Lipoprotein</fullName>
    </recommendedName>
</protein>
<evidence type="ECO:0008006" key="3">
    <source>
        <dbReference type="Google" id="ProtNLM"/>
    </source>
</evidence>
<evidence type="ECO:0000313" key="1">
    <source>
        <dbReference type="EMBL" id="SIO37119.1"/>
    </source>
</evidence>
<dbReference type="Proteomes" id="UP000184782">
    <property type="component" value="Unassembled WGS sequence"/>
</dbReference>
<dbReference type="EMBL" id="FSRQ01000005">
    <property type="protein sequence ID" value="SIO37119.1"/>
    <property type="molecule type" value="Genomic_DNA"/>
</dbReference>
<sequence>MMKNILILAGIGILSFSCSKKETTEVNSKVDSTKIVDSINAARTKLNDSIKAKNSENRFKDFSGSHKFFYQNDSSPKYSGSVNFTKIEGERDNYDVSGSIKSGNNSINIKGFIQVVSAKHMNFTGEITQKIPENDNGKPYTRKGTKTFSSKDGGKTYRLQDMVNGSGFVDYIDIQY</sequence>
<dbReference type="STRING" id="59733.SAMN05421769_3927"/>